<evidence type="ECO:0000256" key="3">
    <source>
        <dbReference type="SAM" id="SignalP"/>
    </source>
</evidence>
<dbReference type="EnsemblMetazoa" id="XM_038200575.1">
    <property type="protein sequence ID" value="XP_038056503.1"/>
    <property type="gene ID" value="LOC119728362"/>
</dbReference>
<dbReference type="CDD" id="cd00063">
    <property type="entry name" value="FN3"/>
    <property type="match status" value="2"/>
</dbReference>
<feature type="signal peptide" evidence="3">
    <location>
        <begin position="1"/>
        <end position="28"/>
    </location>
</feature>
<dbReference type="InterPro" id="IPR036179">
    <property type="entry name" value="Ig-like_dom_sf"/>
</dbReference>
<feature type="compositionally biased region" description="Low complexity" evidence="2">
    <location>
        <begin position="1027"/>
        <end position="1039"/>
    </location>
</feature>
<dbReference type="InterPro" id="IPR003961">
    <property type="entry name" value="FN3_dom"/>
</dbReference>
<keyword evidence="7" id="KW-1185">Reference proteome</keyword>
<dbReference type="AlphaFoldDB" id="A0A913ZXX9"/>
<dbReference type="PANTHER" id="PTHR13817:SF172">
    <property type="entry name" value="IG-LIKE DOMAIN-CONTAINING PROTEIN"/>
    <property type="match status" value="1"/>
</dbReference>
<dbReference type="SMART" id="SM00409">
    <property type="entry name" value="IG"/>
    <property type="match status" value="1"/>
</dbReference>
<dbReference type="CDD" id="cd00096">
    <property type="entry name" value="Ig"/>
    <property type="match status" value="1"/>
</dbReference>
<dbReference type="OrthoDB" id="6381660at2759"/>
<dbReference type="SUPFAM" id="SSF49265">
    <property type="entry name" value="Fibronectin type III"/>
    <property type="match status" value="2"/>
</dbReference>
<sequence>MASSSLIIWLYWSCIVLMLPWQPASVLAPTTTSYNCTLLTLEADPKVAQAGSTVRLNCSLGSQSDLQRRPYMYNASNVQWFHNGSSLMPGVRIQNVEAAGTSQLILNGVRIEHGGRYSCCLNASCAEEACFASLDILIGWPPEKATDLRCTSNDLKIANCTWTRGGQHSNLPSKDVLKRKASRKEWQLCNDEADAVCTATTCHLCCSEANMWHTYRVESSNVLATVYSNETIFNLDTETIPDPPTGVTVTNRSYSSLNVHWSTPPALAHHHTEEGALNLIGFCLQYKWEGSKTFTKIKADSTDYTINNLTHPYGLYQVKVGTFLKHTEKKKCWKFSKKVFGRTTEVAPVNSPGSFTCPVSLDQGVDQEDIQNVDLSWKAVPNEYKQNGEILGYQIVVHNQNVKHHVTEVAVGPNITSHRIQGLLTSRHYNISLQTRNSMGLSDPKWCSVPSISPGASLWPVFVSVPILCCLLVVLCMVWAKKKYKSSIRRWPAARLPTQFINNNITHARGLTLVREREVFDELPIKEQVHSDSSQDGGLILIGAHRGACGGRSQPVALELQGLGQVNAGSDTDSLSTISPGNKQLPSSRIRYPSSEASSPHSPLSVASGGSYMILKDPIHSHIREGLSPDDRDRQRMGSDPSPGLVVKDDVTGSASRFVWDEGIIDGRSLRLSIFTETGDHPLGSPTSSLNSPKKCPHCHSIIQGKRHAPNESQTDASVTGESRSPGWGLVPVAEEKDEKEETHEQRENPDVFFDWGEPSVMWESLPNIPRSDAARPKTEPLMDSKRGELNLAAGYCGMNQGGSEKVAKVERTAASDYCKMKSQIGVDESVKSPEGIDGSVWSQWPRDACHAEGFLSDQEPLLSPDSTVSLPIDYESLNYVSVCTDGSDEDMEEQEASSQLNTSKPLNDSDDLAKQRDNSSADCQAEGNGNPNHPSLAPPRKNDDSLVVSETGELSPSEGYCRMDQVGSKRATSEGESTPASDYCEMNPIGLNEFTETLKGNNKGNDWSQWNRDTGDGEVFPSEQDPLLSPGSSISSPLCEDGSLQGSSLLKDYESLNYISVCTDGSDEEEEEQQTSEATRSLHNSDASIMQRDSSQGIITSLEDRLAESDNRPSDVALSSDEGFEEQQKQVPVT</sequence>
<feature type="region of interest" description="Disordered" evidence="2">
    <location>
        <begin position="887"/>
        <end position="1046"/>
    </location>
</feature>
<evidence type="ECO:0000313" key="6">
    <source>
        <dbReference type="EnsemblMetazoa" id="XP_038056503.1"/>
    </source>
</evidence>
<reference evidence="6" key="1">
    <citation type="submission" date="2022-11" db="UniProtKB">
        <authorList>
            <consortium name="EnsemblMetazoa"/>
        </authorList>
    </citation>
    <scope>IDENTIFICATION</scope>
</reference>
<organism evidence="6 7">
    <name type="scientific">Patiria miniata</name>
    <name type="common">Bat star</name>
    <name type="synonym">Asterina miniata</name>
    <dbReference type="NCBI Taxonomy" id="46514"/>
    <lineage>
        <taxon>Eukaryota</taxon>
        <taxon>Metazoa</taxon>
        <taxon>Echinodermata</taxon>
        <taxon>Eleutherozoa</taxon>
        <taxon>Asterozoa</taxon>
        <taxon>Asteroidea</taxon>
        <taxon>Valvatacea</taxon>
        <taxon>Valvatida</taxon>
        <taxon>Asterinidae</taxon>
        <taxon>Patiria</taxon>
    </lineage>
</organism>
<feature type="domain" description="Ig-like" evidence="4">
    <location>
        <begin position="29"/>
        <end position="119"/>
    </location>
</feature>
<dbReference type="Pfam" id="PF00041">
    <property type="entry name" value="fn3"/>
    <property type="match status" value="1"/>
</dbReference>
<dbReference type="SUPFAM" id="SSF48726">
    <property type="entry name" value="Immunoglobulin"/>
    <property type="match status" value="1"/>
</dbReference>
<feature type="compositionally biased region" description="Polar residues" evidence="2">
    <location>
        <begin position="921"/>
        <end position="934"/>
    </location>
</feature>
<feature type="compositionally biased region" description="Polar residues" evidence="2">
    <location>
        <begin position="995"/>
        <end position="1013"/>
    </location>
</feature>
<dbReference type="InterPro" id="IPR007110">
    <property type="entry name" value="Ig-like_dom"/>
</dbReference>
<feature type="chain" id="PRO_5038123920" evidence="3">
    <location>
        <begin position="29"/>
        <end position="1135"/>
    </location>
</feature>
<feature type="compositionally biased region" description="Low complexity" evidence="2">
    <location>
        <begin position="593"/>
        <end position="605"/>
    </location>
</feature>
<feature type="compositionally biased region" description="Polar residues" evidence="2">
    <location>
        <begin position="711"/>
        <end position="723"/>
    </location>
</feature>
<dbReference type="InterPro" id="IPR050964">
    <property type="entry name" value="Striated_Muscle_Regulatory"/>
</dbReference>
<feature type="region of interest" description="Disordered" evidence="2">
    <location>
        <begin position="706"/>
        <end position="730"/>
    </location>
</feature>
<evidence type="ECO:0000259" key="4">
    <source>
        <dbReference type="PROSITE" id="PS50835"/>
    </source>
</evidence>
<dbReference type="GO" id="GO:0031430">
    <property type="term" value="C:M band"/>
    <property type="evidence" value="ECO:0007669"/>
    <property type="project" value="TreeGrafter"/>
</dbReference>
<dbReference type="InterPro" id="IPR036116">
    <property type="entry name" value="FN3_sf"/>
</dbReference>
<feature type="region of interest" description="Disordered" evidence="2">
    <location>
        <begin position="1063"/>
        <end position="1135"/>
    </location>
</feature>
<feature type="domain" description="Fibronectin type-III" evidence="5">
    <location>
        <begin position="357"/>
        <end position="455"/>
    </location>
</feature>
<dbReference type="PROSITE" id="PS50853">
    <property type="entry name" value="FN3"/>
    <property type="match status" value="2"/>
</dbReference>
<feature type="compositionally biased region" description="Acidic residues" evidence="2">
    <location>
        <begin position="1066"/>
        <end position="1075"/>
    </location>
</feature>
<dbReference type="GO" id="GO:0045214">
    <property type="term" value="P:sarcomere organization"/>
    <property type="evidence" value="ECO:0007669"/>
    <property type="project" value="TreeGrafter"/>
</dbReference>
<feature type="compositionally biased region" description="Acidic residues" evidence="2">
    <location>
        <begin position="887"/>
        <end position="896"/>
    </location>
</feature>
<proteinExistence type="predicted"/>
<feature type="compositionally biased region" description="Basic and acidic residues" evidence="2">
    <location>
        <begin position="1103"/>
        <end position="1114"/>
    </location>
</feature>
<feature type="region of interest" description="Disordered" evidence="2">
    <location>
        <begin position="569"/>
        <end position="605"/>
    </location>
</feature>
<feature type="region of interest" description="Disordered" evidence="2">
    <location>
        <begin position="623"/>
        <end position="649"/>
    </location>
</feature>
<feature type="compositionally biased region" description="Basic and acidic residues" evidence="2">
    <location>
        <begin position="623"/>
        <end position="637"/>
    </location>
</feature>
<dbReference type="GeneID" id="119728362"/>
<dbReference type="SMART" id="SM00060">
    <property type="entry name" value="FN3"/>
    <property type="match status" value="2"/>
</dbReference>
<name>A0A913ZXX9_PATMI</name>
<dbReference type="Proteomes" id="UP000887568">
    <property type="component" value="Unplaced"/>
</dbReference>
<keyword evidence="3" id="KW-0732">Signal</keyword>
<dbReference type="PANTHER" id="PTHR13817">
    <property type="entry name" value="TITIN"/>
    <property type="match status" value="1"/>
</dbReference>
<accession>A0A913ZXX9</accession>
<evidence type="ECO:0000256" key="2">
    <source>
        <dbReference type="SAM" id="MobiDB-lite"/>
    </source>
</evidence>
<keyword evidence="1" id="KW-0677">Repeat</keyword>
<protein>
    <submittedName>
        <fullName evidence="6">Uncharacterized protein</fullName>
    </submittedName>
</protein>
<feature type="domain" description="Fibronectin type-III" evidence="5">
    <location>
        <begin position="243"/>
        <end position="346"/>
    </location>
</feature>
<evidence type="ECO:0000313" key="7">
    <source>
        <dbReference type="Proteomes" id="UP000887568"/>
    </source>
</evidence>
<evidence type="ECO:0000259" key="5">
    <source>
        <dbReference type="PROSITE" id="PS50853"/>
    </source>
</evidence>
<feature type="compositionally biased region" description="Polar residues" evidence="2">
    <location>
        <begin position="569"/>
        <end position="587"/>
    </location>
</feature>
<dbReference type="RefSeq" id="XP_038056503.1">
    <property type="nucleotide sequence ID" value="XM_038200575.1"/>
</dbReference>
<feature type="compositionally biased region" description="Polar residues" evidence="2">
    <location>
        <begin position="897"/>
        <end position="907"/>
    </location>
</feature>
<dbReference type="Gene3D" id="2.60.40.10">
    <property type="entry name" value="Immunoglobulins"/>
    <property type="match status" value="4"/>
</dbReference>
<dbReference type="InterPro" id="IPR003599">
    <property type="entry name" value="Ig_sub"/>
</dbReference>
<dbReference type="PROSITE" id="PS50835">
    <property type="entry name" value="IG_LIKE"/>
    <property type="match status" value="1"/>
</dbReference>
<evidence type="ECO:0000256" key="1">
    <source>
        <dbReference type="ARBA" id="ARBA00022737"/>
    </source>
</evidence>
<feature type="compositionally biased region" description="Polar residues" evidence="2">
    <location>
        <begin position="1079"/>
        <end position="1100"/>
    </location>
</feature>
<dbReference type="InterPro" id="IPR013783">
    <property type="entry name" value="Ig-like_fold"/>
</dbReference>